<dbReference type="SUPFAM" id="SSF53150">
    <property type="entry name" value="DNA repair protein MutS, domain II"/>
    <property type="match status" value="1"/>
</dbReference>
<dbReference type="SMART" id="SM00533">
    <property type="entry name" value="MUTSd"/>
    <property type="match status" value="1"/>
</dbReference>
<comment type="similarity">
    <text evidence="1">Belongs to the DNA mismatch repair MutS family.</text>
</comment>
<evidence type="ECO:0000259" key="6">
    <source>
        <dbReference type="PROSITE" id="PS00486"/>
    </source>
</evidence>
<dbReference type="GO" id="GO:0006298">
    <property type="term" value="P:mismatch repair"/>
    <property type="evidence" value="ECO:0007669"/>
    <property type="project" value="InterPro"/>
</dbReference>
<dbReference type="GO" id="GO:0030983">
    <property type="term" value="F:mismatched DNA binding"/>
    <property type="evidence" value="ECO:0007669"/>
    <property type="project" value="InterPro"/>
</dbReference>
<evidence type="ECO:0000256" key="3">
    <source>
        <dbReference type="ARBA" id="ARBA00022840"/>
    </source>
</evidence>
<keyword evidence="5" id="KW-0234">DNA repair</keyword>
<dbReference type="SUPFAM" id="SSF48334">
    <property type="entry name" value="DNA repair protein MutS, domain III"/>
    <property type="match status" value="1"/>
</dbReference>
<dbReference type="EMBL" id="LAZR01000706">
    <property type="protein sequence ID" value="KKN60060.1"/>
    <property type="molecule type" value="Genomic_DNA"/>
</dbReference>
<dbReference type="InterPro" id="IPR045076">
    <property type="entry name" value="MutS"/>
</dbReference>
<evidence type="ECO:0000313" key="7">
    <source>
        <dbReference type="EMBL" id="KKN60060.1"/>
    </source>
</evidence>
<dbReference type="CDD" id="cd03284">
    <property type="entry name" value="ABC_MutS1"/>
    <property type="match status" value="1"/>
</dbReference>
<comment type="caution">
    <text evidence="7">The sequence shown here is derived from an EMBL/GenBank/DDBJ whole genome shotgun (WGS) entry which is preliminary data.</text>
</comment>
<dbReference type="Gene3D" id="3.30.420.110">
    <property type="entry name" value="MutS, connector domain"/>
    <property type="match status" value="1"/>
</dbReference>
<feature type="non-terminal residue" evidence="7">
    <location>
        <position position="1"/>
    </location>
</feature>
<evidence type="ECO:0000256" key="5">
    <source>
        <dbReference type="ARBA" id="ARBA00023204"/>
    </source>
</evidence>
<dbReference type="InterPro" id="IPR007861">
    <property type="entry name" value="DNA_mismatch_repair_MutS_clamp"/>
</dbReference>
<dbReference type="Gene3D" id="3.40.50.300">
    <property type="entry name" value="P-loop containing nucleotide triphosphate hydrolases"/>
    <property type="match status" value="1"/>
</dbReference>
<keyword evidence="2" id="KW-0547">Nucleotide-binding</keyword>
<dbReference type="InterPro" id="IPR027417">
    <property type="entry name" value="P-loop_NTPase"/>
</dbReference>
<dbReference type="SMART" id="SM00534">
    <property type="entry name" value="MUTSac"/>
    <property type="match status" value="1"/>
</dbReference>
<evidence type="ECO:0000256" key="2">
    <source>
        <dbReference type="ARBA" id="ARBA00022741"/>
    </source>
</evidence>
<dbReference type="PANTHER" id="PTHR11361:SF34">
    <property type="entry name" value="DNA MISMATCH REPAIR PROTEIN MSH1, MITOCHONDRIAL"/>
    <property type="match status" value="1"/>
</dbReference>
<organism evidence="7">
    <name type="scientific">marine sediment metagenome</name>
    <dbReference type="NCBI Taxonomy" id="412755"/>
    <lineage>
        <taxon>unclassified sequences</taxon>
        <taxon>metagenomes</taxon>
        <taxon>ecological metagenomes</taxon>
    </lineage>
</organism>
<name>A0A0F9RUB0_9ZZZZ</name>
<dbReference type="FunFam" id="3.40.50.300:FF:000870">
    <property type="entry name" value="MutS protein homolog 4"/>
    <property type="match status" value="1"/>
</dbReference>
<dbReference type="InterPro" id="IPR005748">
    <property type="entry name" value="DNA_mismatch_repair_MutS"/>
</dbReference>
<dbReference type="Pfam" id="PF05192">
    <property type="entry name" value="MutS_III"/>
    <property type="match status" value="1"/>
</dbReference>
<dbReference type="NCBIfam" id="NF003810">
    <property type="entry name" value="PRK05399.1"/>
    <property type="match status" value="1"/>
</dbReference>
<dbReference type="GO" id="GO:0140664">
    <property type="term" value="F:ATP-dependent DNA damage sensor activity"/>
    <property type="evidence" value="ECO:0007669"/>
    <property type="project" value="InterPro"/>
</dbReference>
<gene>
    <name evidence="7" type="ORF">LCGC14_0535990</name>
</gene>
<dbReference type="Pfam" id="PF00488">
    <property type="entry name" value="MutS_V"/>
    <property type="match status" value="1"/>
</dbReference>
<dbReference type="PANTHER" id="PTHR11361">
    <property type="entry name" value="DNA MISMATCH REPAIR PROTEIN MUTS FAMILY MEMBER"/>
    <property type="match status" value="1"/>
</dbReference>
<keyword evidence="3" id="KW-0067">ATP-binding</keyword>
<dbReference type="AlphaFoldDB" id="A0A0F9RUB0"/>
<sequence length="727" mass="80024">AGIAWVELSSGAFWAMCVPADHVTDELIRVRPAEVILPEGSRFDEPPWRDNLRSVLDTAVTSRAPWAFDAHGASKVLNDHFQTTTLEGFGFPDWDESISAAGAIIEYLRETQKSAMGHIRQLKKFERSDYMAIDGNTLRCLEVHRTLRTNQRSGSLLACIDETCTGTGARLLGRWLTFPLTGYSAIVARQDAVEELTQDRRRLREIRDLLGETSQIDRIASNVALGRVRPRELLALGQTLKLLPQLTAAIDGCSAELTAQLAPALTGLEAPAELIAGAIDADCPNTLREGRVIADGYDDQLDRLRRIGTDGESWLAKYQADQVRRTGITNLKVGFNKVFGYYIEITNVHSHKAPADYVRKQTLKNAERYITDELKRYESEVLTAGERAKSIEATLFERVRVEVAEFLAPLQAAAEATATLDVLAALATLAIDRGYIRPTITQDNVLSIIAGKHPVLAQQLAEQFVPNDVTMDADDNRLLLITGPNMAGKSTYIRQVALLVLLAQTGSFIPAESATIGLADRIFTRVGAADELTRGLSTFMLEMVETANILNNATARSLVILDEVGRGTSTYDGLALAWAISEHLALRVKCRALFATHYHELTELESLLDGTRNYNVAVREWADEVIFLHKIVPGGCDQSYGVHVARLAGVPKDVIDRARTILPQLQAHLAEGLDMPELARRATAAAEQMKLFADKPAHVARELRAADLDNLTPMQALELLRKLKGDL</sequence>
<dbReference type="GO" id="GO:0005524">
    <property type="term" value="F:ATP binding"/>
    <property type="evidence" value="ECO:0007669"/>
    <property type="project" value="UniProtKB-KW"/>
</dbReference>
<dbReference type="InterPro" id="IPR007860">
    <property type="entry name" value="DNA_mmatch_repair_MutS_con_dom"/>
</dbReference>
<proteinExistence type="inferred from homology"/>
<accession>A0A0F9RUB0</accession>
<dbReference type="InterPro" id="IPR036678">
    <property type="entry name" value="MutS_con_dom_sf"/>
</dbReference>
<dbReference type="Pfam" id="PF05188">
    <property type="entry name" value="MutS_II"/>
    <property type="match status" value="1"/>
</dbReference>
<dbReference type="InterPro" id="IPR007696">
    <property type="entry name" value="DNA_mismatch_repair_MutS_core"/>
</dbReference>
<evidence type="ECO:0000256" key="1">
    <source>
        <dbReference type="ARBA" id="ARBA00006271"/>
    </source>
</evidence>
<keyword evidence="4" id="KW-0238">DNA-binding</keyword>
<reference evidence="7" key="1">
    <citation type="journal article" date="2015" name="Nature">
        <title>Complex archaea that bridge the gap between prokaryotes and eukaryotes.</title>
        <authorList>
            <person name="Spang A."/>
            <person name="Saw J.H."/>
            <person name="Jorgensen S.L."/>
            <person name="Zaremba-Niedzwiedzka K."/>
            <person name="Martijn J."/>
            <person name="Lind A.E."/>
            <person name="van Eijk R."/>
            <person name="Schleper C."/>
            <person name="Guy L."/>
            <person name="Ettema T.J."/>
        </authorList>
    </citation>
    <scope>NUCLEOTIDE SEQUENCE</scope>
</reference>
<feature type="domain" description="DNA mismatch repair proteins mutS family" evidence="6">
    <location>
        <begin position="557"/>
        <end position="573"/>
    </location>
</feature>
<evidence type="ECO:0000256" key="4">
    <source>
        <dbReference type="ARBA" id="ARBA00023125"/>
    </source>
</evidence>
<dbReference type="NCBIfam" id="TIGR01070">
    <property type="entry name" value="mutS1"/>
    <property type="match status" value="1"/>
</dbReference>
<protein>
    <recommendedName>
        <fullName evidence="6">DNA mismatch repair proteins mutS family domain-containing protein</fullName>
    </recommendedName>
</protein>
<dbReference type="PROSITE" id="PS00486">
    <property type="entry name" value="DNA_MISMATCH_REPAIR_2"/>
    <property type="match status" value="1"/>
</dbReference>
<dbReference type="SUPFAM" id="SSF52540">
    <property type="entry name" value="P-loop containing nucleoside triphosphate hydrolases"/>
    <property type="match status" value="1"/>
</dbReference>
<dbReference type="InterPro" id="IPR036187">
    <property type="entry name" value="DNA_mismatch_repair_MutS_sf"/>
</dbReference>
<dbReference type="Pfam" id="PF05190">
    <property type="entry name" value="MutS_IV"/>
    <property type="match status" value="1"/>
</dbReference>
<dbReference type="Gene3D" id="1.10.1420.10">
    <property type="match status" value="2"/>
</dbReference>
<dbReference type="InterPro" id="IPR000432">
    <property type="entry name" value="DNA_mismatch_repair_MutS_C"/>
</dbReference>
<keyword evidence="5" id="KW-0227">DNA damage</keyword>
<dbReference type="GO" id="GO:0005829">
    <property type="term" value="C:cytosol"/>
    <property type="evidence" value="ECO:0007669"/>
    <property type="project" value="TreeGrafter"/>
</dbReference>